<dbReference type="Proteomes" id="UP000635726">
    <property type="component" value="Unassembled WGS sequence"/>
</dbReference>
<comment type="caution">
    <text evidence="2">The sequence shown here is derived from an EMBL/GenBank/DDBJ whole genome shotgun (WGS) entry which is preliminary data.</text>
</comment>
<reference evidence="2" key="2">
    <citation type="submission" date="2020-09" db="EMBL/GenBank/DDBJ databases">
        <authorList>
            <person name="Sun Q."/>
            <person name="Ohkuma M."/>
        </authorList>
    </citation>
    <scope>NUCLEOTIDE SEQUENCE</scope>
    <source>
        <strain evidence="2">JCM 14371</strain>
    </source>
</reference>
<accession>A0A917PI48</accession>
<proteinExistence type="predicted"/>
<name>A0A917PI48_9DEIO</name>
<evidence type="ECO:0000256" key="1">
    <source>
        <dbReference type="SAM" id="MobiDB-lite"/>
    </source>
</evidence>
<dbReference type="AlphaFoldDB" id="A0A917PI48"/>
<evidence type="ECO:0000313" key="2">
    <source>
        <dbReference type="EMBL" id="GGJ79889.1"/>
    </source>
</evidence>
<organism evidence="2 3">
    <name type="scientific">Deinococcus aquiradiocola</name>
    <dbReference type="NCBI Taxonomy" id="393059"/>
    <lineage>
        <taxon>Bacteria</taxon>
        <taxon>Thermotogati</taxon>
        <taxon>Deinococcota</taxon>
        <taxon>Deinococci</taxon>
        <taxon>Deinococcales</taxon>
        <taxon>Deinococcaceae</taxon>
        <taxon>Deinococcus</taxon>
    </lineage>
</organism>
<evidence type="ECO:0000313" key="3">
    <source>
        <dbReference type="Proteomes" id="UP000635726"/>
    </source>
</evidence>
<protein>
    <submittedName>
        <fullName evidence="2">Uncharacterized protein</fullName>
    </submittedName>
</protein>
<keyword evidence="3" id="KW-1185">Reference proteome</keyword>
<feature type="region of interest" description="Disordered" evidence="1">
    <location>
        <begin position="114"/>
        <end position="135"/>
    </location>
</feature>
<feature type="compositionally biased region" description="Low complexity" evidence="1">
    <location>
        <begin position="116"/>
        <end position="129"/>
    </location>
</feature>
<reference evidence="2" key="1">
    <citation type="journal article" date="2014" name="Int. J. Syst. Evol. Microbiol.">
        <title>Complete genome sequence of Corynebacterium casei LMG S-19264T (=DSM 44701T), isolated from a smear-ripened cheese.</title>
        <authorList>
            <consortium name="US DOE Joint Genome Institute (JGI-PGF)"/>
            <person name="Walter F."/>
            <person name="Albersmeier A."/>
            <person name="Kalinowski J."/>
            <person name="Ruckert C."/>
        </authorList>
    </citation>
    <scope>NUCLEOTIDE SEQUENCE</scope>
    <source>
        <strain evidence="2">JCM 14371</strain>
    </source>
</reference>
<gene>
    <name evidence="2" type="ORF">GCM10008939_24690</name>
</gene>
<sequence length="135" mass="14122">MPGRARGTVQWGMAFQASLSAAAAGPVVHVEQQGERTLVAVLDGGQEQRASFTTGRWQGAPTLYGAADGALLEVQGEDRVFYRVGRGGLMALAGEQDVSGLAVIAWRDVPDGAAGSVSPMQPMSPMKPMKPLKPM</sequence>
<dbReference type="EMBL" id="BMOE01000008">
    <property type="protein sequence ID" value="GGJ79889.1"/>
    <property type="molecule type" value="Genomic_DNA"/>
</dbReference>